<sequence length="635" mass="68101">MHATLDAICCTVRESFCSSFLCIKTSAVSITTTTTSYVTNFNTADCNRGCCDRADTTLTETADAVTVTTCVSNGAAKRHVGTTVKSSTTSGVKSSIPPDCLENLAATATGTLTFTITAADDIILVWAGQTAYLGWTWANALLDVIYPELGAGTGGGGSITGTGTGVKAPKNSEKSQDVLYYPTNCGEASLPCGSGGSLLPPWQLNDLHSPSLMKGVLSAARCPFSSHCFGGLIPHVNMVRRKEIAASAKTVNAEECTEEPSRPPSYDGVSGRMDSRKAESVESVPVKLSELALQPRRILCPGCLHTDNSAVIEKRSKVISTVASTLVFIIGTMGIGLLFLKPMLTVFWKAAKCHATHFCGHCGIRLAYWNGDTRACAGDNSLTASTDAPAAGGENGCAQSPARVAKSPLNAHIGVPSPQERIYARKNRFHMFELKTLTFKTGSGCLPERVVDGETGNVLFELPTPQLEAAGYYIGEVFLPHESSSSSWLGSTGGVDVLRCSQGAKKQAASLWFRRDNWRLDVTYYPTNTGLESFLHTKFGVDDDRAVIDRLFFLFMSSEGPLLWTKRKGWSGLVLLDAYDRVVALVNPRGSLSYTGVVSEMLLEELLVTYLAISIQKQRYQDHLDAKSNENAQSG</sequence>
<gene>
    <name evidence="4" type="ORF">SCAR479_07464</name>
</gene>
<evidence type="ECO:0000259" key="3">
    <source>
        <dbReference type="Pfam" id="PF10528"/>
    </source>
</evidence>
<feature type="region of interest" description="Disordered" evidence="1">
    <location>
        <begin position="251"/>
        <end position="274"/>
    </location>
</feature>
<organism evidence="4 5">
    <name type="scientific">Seiridium cardinale</name>
    <dbReference type="NCBI Taxonomy" id="138064"/>
    <lineage>
        <taxon>Eukaryota</taxon>
        <taxon>Fungi</taxon>
        <taxon>Dikarya</taxon>
        <taxon>Ascomycota</taxon>
        <taxon>Pezizomycotina</taxon>
        <taxon>Sordariomycetes</taxon>
        <taxon>Xylariomycetidae</taxon>
        <taxon>Amphisphaeriales</taxon>
        <taxon>Sporocadaceae</taxon>
        <taxon>Seiridium</taxon>
    </lineage>
</organism>
<evidence type="ECO:0000313" key="5">
    <source>
        <dbReference type="Proteomes" id="UP001465668"/>
    </source>
</evidence>
<reference evidence="4 5" key="1">
    <citation type="submission" date="2024-02" db="EMBL/GenBank/DDBJ databases">
        <title>First draft genome assembly of two strains of Seiridium cardinale.</title>
        <authorList>
            <person name="Emiliani G."/>
            <person name="Scali E."/>
        </authorList>
    </citation>
    <scope>NUCLEOTIDE SEQUENCE [LARGE SCALE GENOMIC DNA]</scope>
    <source>
        <strain evidence="4 5">BM-138-000479</strain>
    </source>
</reference>
<proteinExistence type="predicted"/>
<keyword evidence="5" id="KW-1185">Reference proteome</keyword>
<keyword evidence="2" id="KW-0472">Membrane</keyword>
<evidence type="ECO:0000256" key="1">
    <source>
        <dbReference type="SAM" id="MobiDB-lite"/>
    </source>
</evidence>
<keyword evidence="2" id="KW-0812">Transmembrane</keyword>
<name>A0ABR2XQ54_9PEZI</name>
<feature type="domain" description="GLEYA adhesin" evidence="3">
    <location>
        <begin position="105"/>
        <end position="151"/>
    </location>
</feature>
<evidence type="ECO:0000256" key="2">
    <source>
        <dbReference type="SAM" id="Phobius"/>
    </source>
</evidence>
<protein>
    <submittedName>
        <fullName evidence="4">LITAF domain-containing protein</fullName>
    </submittedName>
</protein>
<keyword evidence="2" id="KW-1133">Transmembrane helix</keyword>
<dbReference type="Pfam" id="PF10528">
    <property type="entry name" value="GLEYA"/>
    <property type="match status" value="1"/>
</dbReference>
<dbReference type="InterPro" id="IPR018871">
    <property type="entry name" value="GLEYA_adhesin_domain"/>
</dbReference>
<feature type="transmembrane region" description="Helical" evidence="2">
    <location>
        <begin position="318"/>
        <end position="340"/>
    </location>
</feature>
<comment type="caution">
    <text evidence="4">The sequence shown here is derived from an EMBL/GenBank/DDBJ whole genome shotgun (WGS) entry which is preliminary data.</text>
</comment>
<dbReference type="Proteomes" id="UP001465668">
    <property type="component" value="Unassembled WGS sequence"/>
</dbReference>
<dbReference type="EMBL" id="JARVKM010000031">
    <property type="protein sequence ID" value="KAK9775939.1"/>
    <property type="molecule type" value="Genomic_DNA"/>
</dbReference>
<accession>A0ABR2XQ54</accession>
<evidence type="ECO:0000313" key="4">
    <source>
        <dbReference type="EMBL" id="KAK9775939.1"/>
    </source>
</evidence>